<organism evidence="2 3">
    <name type="scientific">Methylorubrum rhodinum</name>
    <dbReference type="NCBI Taxonomy" id="29428"/>
    <lineage>
        <taxon>Bacteria</taxon>
        <taxon>Pseudomonadati</taxon>
        <taxon>Pseudomonadota</taxon>
        <taxon>Alphaproteobacteria</taxon>
        <taxon>Hyphomicrobiales</taxon>
        <taxon>Methylobacteriaceae</taxon>
        <taxon>Methylorubrum</taxon>
    </lineage>
</organism>
<evidence type="ECO:0000313" key="3">
    <source>
        <dbReference type="Proteomes" id="UP000583454"/>
    </source>
</evidence>
<dbReference type="RefSeq" id="WP_183571555.1">
    <property type="nucleotide sequence ID" value="NZ_JACHOP010000017.1"/>
</dbReference>
<dbReference type="EMBL" id="JACHOP010000017">
    <property type="protein sequence ID" value="MBB5758798.1"/>
    <property type="molecule type" value="Genomic_DNA"/>
</dbReference>
<protein>
    <recommendedName>
        <fullName evidence="4">HTH HARE-type domain-containing protein</fullName>
    </recommendedName>
</protein>
<dbReference type="Proteomes" id="UP000583454">
    <property type="component" value="Unassembled WGS sequence"/>
</dbReference>
<feature type="region of interest" description="Disordered" evidence="1">
    <location>
        <begin position="108"/>
        <end position="133"/>
    </location>
</feature>
<evidence type="ECO:0000313" key="2">
    <source>
        <dbReference type="EMBL" id="MBB5758798.1"/>
    </source>
</evidence>
<reference evidence="2 3" key="1">
    <citation type="submission" date="2020-08" db="EMBL/GenBank/DDBJ databases">
        <title>Genomic Encyclopedia of Type Strains, Phase IV (KMG-IV): sequencing the most valuable type-strain genomes for metagenomic binning, comparative biology and taxonomic classification.</title>
        <authorList>
            <person name="Goeker M."/>
        </authorList>
    </citation>
    <scope>NUCLEOTIDE SEQUENCE [LARGE SCALE GENOMIC DNA]</scope>
    <source>
        <strain evidence="2 3">DSM 2163</strain>
    </source>
</reference>
<dbReference type="AlphaFoldDB" id="A0A840ZP23"/>
<comment type="caution">
    <text evidence="2">The sequence shown here is derived from an EMBL/GenBank/DDBJ whole genome shotgun (WGS) entry which is preliminary data.</text>
</comment>
<evidence type="ECO:0008006" key="4">
    <source>
        <dbReference type="Google" id="ProtNLM"/>
    </source>
</evidence>
<sequence length="133" mass="14717">MGEVRNFIAGRLAELEPRAAQLEAELAPLRAEIADLKKAHAVLEGKPPRGPRRTCAPEPDTIQGQALAVLREVQRPLTAAEILSRIHVRFARDLTREGLAPQLSRLRRDGHLEHRGTEYALPADLAASKDQPR</sequence>
<evidence type="ECO:0000256" key="1">
    <source>
        <dbReference type="SAM" id="MobiDB-lite"/>
    </source>
</evidence>
<feature type="compositionally biased region" description="Basic and acidic residues" evidence="1">
    <location>
        <begin position="108"/>
        <end position="117"/>
    </location>
</feature>
<accession>A0A840ZP23</accession>
<keyword evidence="3" id="KW-1185">Reference proteome</keyword>
<proteinExistence type="predicted"/>
<gene>
    <name evidence="2" type="ORF">HNR00_003525</name>
</gene>
<name>A0A840ZP23_9HYPH</name>